<keyword evidence="7 8" id="KW-0472">Membrane</keyword>
<dbReference type="AlphaFoldDB" id="A0A0P6XHZ2"/>
<dbReference type="PANTHER" id="PTHR23522">
    <property type="entry name" value="BLL5896 PROTEIN"/>
    <property type="match status" value="1"/>
</dbReference>
<gene>
    <name evidence="10" type="ORF">SE18_26215</name>
</gene>
<organism evidence="10 11">
    <name type="scientific">Herpetosiphon geysericola</name>
    <dbReference type="NCBI Taxonomy" id="70996"/>
    <lineage>
        <taxon>Bacteria</taxon>
        <taxon>Bacillati</taxon>
        <taxon>Chloroflexota</taxon>
        <taxon>Chloroflexia</taxon>
        <taxon>Herpetosiphonales</taxon>
        <taxon>Herpetosiphonaceae</taxon>
        <taxon>Herpetosiphon</taxon>
    </lineage>
</organism>
<evidence type="ECO:0000256" key="5">
    <source>
        <dbReference type="ARBA" id="ARBA00022692"/>
    </source>
</evidence>
<evidence type="ECO:0000259" key="9">
    <source>
        <dbReference type="PROSITE" id="PS50850"/>
    </source>
</evidence>
<dbReference type="GO" id="GO:0015528">
    <property type="term" value="F:lactose:proton symporter activity"/>
    <property type="evidence" value="ECO:0007669"/>
    <property type="project" value="TreeGrafter"/>
</dbReference>
<sequence>MGSRLALWRSNARPGVRGSLYYLCFWSSVGMYVPFINVYFTNLGLSGQQIAMFGAISPLAVLLFNPLVGATADRRGWHVQLLLSMLTFTALSQIALAFPTSFFTILPVMVMLAVARGPIAPLADSMIAGMAVRHQLAYGKLRLWGSVGYAVTSLLGGIWWAKTGYPTMFILTGCMTGLVAIVANSLDHTPELRKTTVKPAKAPRDAAFIAIVIITGLVGAAFSMVSMFDGNLIQKLSGGSTMMLGILPCVIASTEVPVMLKADRVIARFGTAKTLAIATLILGLGFIGSGMVSEAWMLIPIGMFRACGFGLYSVAIIRLITERIPTNLLATAQGLISAIGGGLSPLLATQAGGYMFDVSGPQLVFIVAGMCIGLATLVVGLGLKLNWFKPAAPINA</sequence>
<feature type="transmembrane region" description="Helical" evidence="8">
    <location>
        <begin position="328"/>
        <end position="348"/>
    </location>
</feature>
<feature type="domain" description="Major facilitator superfamily (MFS) profile" evidence="9">
    <location>
        <begin position="207"/>
        <end position="396"/>
    </location>
</feature>
<keyword evidence="5 8" id="KW-0812">Transmembrane</keyword>
<evidence type="ECO:0000313" key="11">
    <source>
        <dbReference type="Proteomes" id="UP000050277"/>
    </source>
</evidence>
<dbReference type="InterPro" id="IPR036259">
    <property type="entry name" value="MFS_trans_sf"/>
</dbReference>
<comment type="subcellular location">
    <subcellularLocation>
        <location evidence="1">Cell inner membrane</location>
        <topology evidence="1">Multi-pass membrane protein</topology>
    </subcellularLocation>
</comment>
<dbReference type="Pfam" id="PF12832">
    <property type="entry name" value="MFS_1_like"/>
    <property type="match status" value="1"/>
</dbReference>
<evidence type="ECO:0000256" key="8">
    <source>
        <dbReference type="SAM" id="Phobius"/>
    </source>
</evidence>
<feature type="transmembrane region" description="Helical" evidence="8">
    <location>
        <begin position="298"/>
        <end position="321"/>
    </location>
</feature>
<keyword evidence="2" id="KW-0813">Transport</keyword>
<name>A0A0P6XHZ2_9CHLR</name>
<evidence type="ECO:0000256" key="1">
    <source>
        <dbReference type="ARBA" id="ARBA00004429"/>
    </source>
</evidence>
<feature type="transmembrane region" description="Helical" evidence="8">
    <location>
        <begin position="46"/>
        <end position="65"/>
    </location>
</feature>
<feature type="transmembrane region" description="Helical" evidence="8">
    <location>
        <begin position="20"/>
        <end position="40"/>
    </location>
</feature>
<dbReference type="SUPFAM" id="SSF103473">
    <property type="entry name" value="MFS general substrate transporter"/>
    <property type="match status" value="1"/>
</dbReference>
<keyword evidence="11" id="KW-1185">Reference proteome</keyword>
<dbReference type="PROSITE" id="PS50850">
    <property type="entry name" value="MFS"/>
    <property type="match status" value="1"/>
</dbReference>
<feature type="transmembrane region" description="Helical" evidence="8">
    <location>
        <begin position="77"/>
        <end position="96"/>
    </location>
</feature>
<evidence type="ECO:0000313" key="10">
    <source>
        <dbReference type="EMBL" id="KPL79459.1"/>
    </source>
</evidence>
<proteinExistence type="predicted"/>
<dbReference type="GO" id="GO:0030395">
    <property type="term" value="F:lactose binding"/>
    <property type="evidence" value="ECO:0007669"/>
    <property type="project" value="TreeGrafter"/>
</dbReference>
<keyword evidence="6 8" id="KW-1133">Transmembrane helix</keyword>
<comment type="caution">
    <text evidence="10">The sequence shown here is derived from an EMBL/GenBank/DDBJ whole genome shotgun (WGS) entry which is preliminary data.</text>
</comment>
<evidence type="ECO:0000256" key="4">
    <source>
        <dbReference type="ARBA" id="ARBA00022519"/>
    </source>
</evidence>
<dbReference type="OrthoDB" id="140901at2"/>
<feature type="transmembrane region" description="Helical" evidence="8">
    <location>
        <begin position="207"/>
        <end position="228"/>
    </location>
</feature>
<evidence type="ECO:0000256" key="7">
    <source>
        <dbReference type="ARBA" id="ARBA00023136"/>
    </source>
</evidence>
<dbReference type="STRING" id="70996.SE18_26215"/>
<feature type="transmembrane region" description="Helical" evidence="8">
    <location>
        <begin position="272"/>
        <end position="292"/>
    </location>
</feature>
<keyword evidence="3" id="KW-1003">Cell membrane</keyword>
<dbReference type="RefSeq" id="WP_054537424.1">
    <property type="nucleotide sequence ID" value="NZ_LGKP01000046.1"/>
</dbReference>
<keyword evidence="4" id="KW-0997">Cell inner membrane</keyword>
<dbReference type="InterPro" id="IPR024989">
    <property type="entry name" value="MFS_assoc_dom"/>
</dbReference>
<evidence type="ECO:0000256" key="2">
    <source>
        <dbReference type="ARBA" id="ARBA00022448"/>
    </source>
</evidence>
<feature type="transmembrane region" description="Helical" evidence="8">
    <location>
        <begin position="167"/>
        <end position="186"/>
    </location>
</feature>
<dbReference type="PANTHER" id="PTHR23522:SF10">
    <property type="entry name" value="3-PHENYLPROPIONIC ACID TRANSPORTER-RELATED"/>
    <property type="match status" value="1"/>
</dbReference>
<protein>
    <recommendedName>
        <fullName evidence="9">Major facilitator superfamily (MFS) profile domain-containing protein</fullName>
    </recommendedName>
</protein>
<accession>A0A0P6XHZ2</accession>
<dbReference type="Proteomes" id="UP000050277">
    <property type="component" value="Unassembled WGS sequence"/>
</dbReference>
<evidence type="ECO:0000256" key="3">
    <source>
        <dbReference type="ARBA" id="ARBA00022475"/>
    </source>
</evidence>
<reference evidence="10 11" key="1">
    <citation type="submission" date="2015-07" db="EMBL/GenBank/DDBJ databases">
        <title>Whole genome sequence of Herpetosiphon geysericola DSM 7119.</title>
        <authorList>
            <person name="Hemp J."/>
            <person name="Ward L.M."/>
            <person name="Pace L.A."/>
            <person name="Fischer W.W."/>
        </authorList>
    </citation>
    <scope>NUCLEOTIDE SEQUENCE [LARGE SCALE GENOMIC DNA]</scope>
    <source>
        <strain evidence="10 11">DSM 7119</strain>
    </source>
</reference>
<feature type="transmembrane region" description="Helical" evidence="8">
    <location>
        <begin position="102"/>
        <end position="123"/>
    </location>
</feature>
<dbReference type="Gene3D" id="1.20.1250.20">
    <property type="entry name" value="MFS general substrate transporter like domains"/>
    <property type="match status" value="2"/>
</dbReference>
<feature type="transmembrane region" description="Helical" evidence="8">
    <location>
        <begin position="240"/>
        <end position="260"/>
    </location>
</feature>
<dbReference type="GO" id="GO:0005886">
    <property type="term" value="C:plasma membrane"/>
    <property type="evidence" value="ECO:0007669"/>
    <property type="project" value="UniProtKB-SubCell"/>
</dbReference>
<evidence type="ECO:0000256" key="6">
    <source>
        <dbReference type="ARBA" id="ARBA00022989"/>
    </source>
</evidence>
<feature type="transmembrane region" description="Helical" evidence="8">
    <location>
        <begin position="143"/>
        <end position="161"/>
    </location>
</feature>
<dbReference type="EMBL" id="LGKP01000046">
    <property type="protein sequence ID" value="KPL79459.1"/>
    <property type="molecule type" value="Genomic_DNA"/>
</dbReference>
<dbReference type="InterPro" id="IPR020846">
    <property type="entry name" value="MFS_dom"/>
</dbReference>
<feature type="transmembrane region" description="Helical" evidence="8">
    <location>
        <begin position="363"/>
        <end position="383"/>
    </location>
</feature>